<evidence type="ECO:0000313" key="2">
    <source>
        <dbReference type="Proteomes" id="UP000054485"/>
    </source>
</evidence>
<gene>
    <name evidence="1" type="ORF">CY34DRAFT_108624</name>
</gene>
<dbReference type="Proteomes" id="UP000054485">
    <property type="component" value="Unassembled WGS sequence"/>
</dbReference>
<reference evidence="1 2" key="1">
    <citation type="submission" date="2014-04" db="EMBL/GenBank/DDBJ databases">
        <authorList>
            <consortium name="DOE Joint Genome Institute"/>
            <person name="Kuo A."/>
            <person name="Ruytinx J."/>
            <person name="Rineau F."/>
            <person name="Colpaert J."/>
            <person name="Kohler A."/>
            <person name="Nagy L.G."/>
            <person name="Floudas D."/>
            <person name="Copeland A."/>
            <person name="Barry K.W."/>
            <person name="Cichocki N."/>
            <person name="Veneault-Fourrey C."/>
            <person name="LaButti K."/>
            <person name="Lindquist E.A."/>
            <person name="Lipzen A."/>
            <person name="Lundell T."/>
            <person name="Morin E."/>
            <person name="Murat C."/>
            <person name="Sun H."/>
            <person name="Tunlid A."/>
            <person name="Henrissat B."/>
            <person name="Grigoriev I.V."/>
            <person name="Hibbett D.S."/>
            <person name="Martin F."/>
            <person name="Nordberg H.P."/>
            <person name="Cantor M.N."/>
            <person name="Hua S.X."/>
        </authorList>
    </citation>
    <scope>NUCLEOTIDE SEQUENCE [LARGE SCALE GENOMIC DNA]</scope>
    <source>
        <strain evidence="1 2">UH-Slu-Lm8-n1</strain>
    </source>
</reference>
<organism evidence="1 2">
    <name type="scientific">Suillus luteus UH-Slu-Lm8-n1</name>
    <dbReference type="NCBI Taxonomy" id="930992"/>
    <lineage>
        <taxon>Eukaryota</taxon>
        <taxon>Fungi</taxon>
        <taxon>Dikarya</taxon>
        <taxon>Basidiomycota</taxon>
        <taxon>Agaricomycotina</taxon>
        <taxon>Agaricomycetes</taxon>
        <taxon>Agaricomycetidae</taxon>
        <taxon>Boletales</taxon>
        <taxon>Suillineae</taxon>
        <taxon>Suillaceae</taxon>
        <taxon>Suillus</taxon>
    </lineage>
</organism>
<keyword evidence="2" id="KW-1185">Reference proteome</keyword>
<name>A0A0D0A9V6_9AGAM</name>
<dbReference type="AlphaFoldDB" id="A0A0D0A9V6"/>
<sequence>MDGFTFPSVKTQDMVFPAVVKGHNHMYARVKLDESIMNLYSQDGTLPGLQDRVVEDYELNPQAPSVASDIPVLVEKMGVSDPEYDKISGEQAVPEYHNTPLFPDTLQCLAQRLKQECKLSSLSPLEQNALQLLQQAAKIHIHNEIQNYYGYFGLPYIFFTLNPSAAHSPIFQIVFEDIIHHHFPDIEDVVEDQFDPHVQ</sequence>
<accession>A0A0D0A9V6</accession>
<dbReference type="EMBL" id="KN835387">
    <property type="protein sequence ID" value="KIK38546.1"/>
    <property type="molecule type" value="Genomic_DNA"/>
</dbReference>
<evidence type="ECO:0000313" key="1">
    <source>
        <dbReference type="EMBL" id="KIK38546.1"/>
    </source>
</evidence>
<protein>
    <submittedName>
        <fullName evidence="1">Uncharacterized protein</fullName>
    </submittedName>
</protein>
<dbReference type="STRING" id="930992.A0A0D0A9V6"/>
<reference evidence="2" key="2">
    <citation type="submission" date="2015-01" db="EMBL/GenBank/DDBJ databases">
        <title>Evolutionary Origins and Diversification of the Mycorrhizal Mutualists.</title>
        <authorList>
            <consortium name="DOE Joint Genome Institute"/>
            <consortium name="Mycorrhizal Genomics Consortium"/>
            <person name="Kohler A."/>
            <person name="Kuo A."/>
            <person name="Nagy L.G."/>
            <person name="Floudas D."/>
            <person name="Copeland A."/>
            <person name="Barry K.W."/>
            <person name="Cichocki N."/>
            <person name="Veneault-Fourrey C."/>
            <person name="LaButti K."/>
            <person name="Lindquist E.A."/>
            <person name="Lipzen A."/>
            <person name="Lundell T."/>
            <person name="Morin E."/>
            <person name="Murat C."/>
            <person name="Riley R."/>
            <person name="Ohm R."/>
            <person name="Sun H."/>
            <person name="Tunlid A."/>
            <person name="Henrissat B."/>
            <person name="Grigoriev I.V."/>
            <person name="Hibbett D.S."/>
            <person name="Martin F."/>
        </authorList>
    </citation>
    <scope>NUCLEOTIDE SEQUENCE [LARGE SCALE GENOMIC DNA]</scope>
    <source>
        <strain evidence="2">UH-Slu-Lm8-n1</strain>
    </source>
</reference>
<dbReference type="InParanoid" id="A0A0D0A9V6"/>
<proteinExistence type="predicted"/>
<dbReference type="HOGENOM" id="CLU_1373013_0_0_1"/>